<protein>
    <submittedName>
        <fullName evidence="1">(African queen) hypothetical protein</fullName>
    </submittedName>
</protein>
<dbReference type="EMBL" id="CAKASE010000045">
    <property type="protein sequence ID" value="CAG9560366.1"/>
    <property type="molecule type" value="Genomic_DNA"/>
</dbReference>
<reference evidence="1" key="1">
    <citation type="submission" date="2021-09" db="EMBL/GenBank/DDBJ databases">
        <authorList>
            <person name="Martin H S."/>
        </authorList>
    </citation>
    <scope>NUCLEOTIDE SEQUENCE</scope>
</reference>
<name>A0A8J2QDK9_9NEOP</name>
<dbReference type="Proteomes" id="UP000789524">
    <property type="component" value="Unassembled WGS sequence"/>
</dbReference>
<evidence type="ECO:0000313" key="1">
    <source>
        <dbReference type="EMBL" id="CAG9560366.1"/>
    </source>
</evidence>
<organism evidence="1 2">
    <name type="scientific">Danaus chrysippus</name>
    <name type="common">African queen</name>
    <dbReference type="NCBI Taxonomy" id="151541"/>
    <lineage>
        <taxon>Eukaryota</taxon>
        <taxon>Metazoa</taxon>
        <taxon>Ecdysozoa</taxon>
        <taxon>Arthropoda</taxon>
        <taxon>Hexapoda</taxon>
        <taxon>Insecta</taxon>
        <taxon>Pterygota</taxon>
        <taxon>Neoptera</taxon>
        <taxon>Endopterygota</taxon>
        <taxon>Lepidoptera</taxon>
        <taxon>Glossata</taxon>
        <taxon>Ditrysia</taxon>
        <taxon>Papilionoidea</taxon>
        <taxon>Nymphalidae</taxon>
        <taxon>Danainae</taxon>
        <taxon>Danaini</taxon>
        <taxon>Danaina</taxon>
        <taxon>Danaus</taxon>
        <taxon>Anosia</taxon>
    </lineage>
</organism>
<gene>
    <name evidence="1" type="ORF">DCHRY22_LOCUS2042</name>
</gene>
<dbReference type="AlphaFoldDB" id="A0A8J2QDK9"/>
<accession>A0A8J2QDK9</accession>
<comment type="caution">
    <text evidence="1">The sequence shown here is derived from an EMBL/GenBank/DDBJ whole genome shotgun (WGS) entry which is preliminary data.</text>
</comment>
<proteinExistence type="predicted"/>
<keyword evidence="2" id="KW-1185">Reference proteome</keyword>
<evidence type="ECO:0000313" key="2">
    <source>
        <dbReference type="Proteomes" id="UP000789524"/>
    </source>
</evidence>
<sequence length="76" mass="8253">MGKIFISEVATVMSPSVGTEVSETWVEERESAGSSVATKHATMNTSIAFIAYDIQIDSTSASPQEKSYQPVQERQP</sequence>